<evidence type="ECO:0000313" key="2">
    <source>
        <dbReference type="EMBL" id="EAR07653.1"/>
    </source>
</evidence>
<organism evidence="2 3">
    <name type="scientific">Reinekea blandensis MED297</name>
    <dbReference type="NCBI Taxonomy" id="314283"/>
    <lineage>
        <taxon>Bacteria</taxon>
        <taxon>Pseudomonadati</taxon>
        <taxon>Pseudomonadota</taxon>
        <taxon>Gammaproteobacteria</taxon>
        <taxon>Oceanospirillales</taxon>
        <taxon>Saccharospirillaceae</taxon>
        <taxon>Reinekea</taxon>
    </lineage>
</organism>
<dbReference type="CDD" id="cd04301">
    <property type="entry name" value="NAT_SF"/>
    <property type="match status" value="1"/>
</dbReference>
<dbReference type="PROSITE" id="PS51186">
    <property type="entry name" value="GNAT"/>
    <property type="match status" value="1"/>
</dbReference>
<dbReference type="STRING" id="314283.MED297_06424"/>
<dbReference type="InterPro" id="IPR016181">
    <property type="entry name" value="Acyl_CoA_acyltransferase"/>
</dbReference>
<comment type="caution">
    <text evidence="2">The sequence shown here is derived from an EMBL/GenBank/DDBJ whole genome shotgun (WGS) entry which is preliminary data.</text>
</comment>
<accession>A4BJL3</accession>
<dbReference type="Gene3D" id="3.40.630.30">
    <property type="match status" value="1"/>
</dbReference>
<proteinExistence type="predicted"/>
<dbReference type="InterPro" id="IPR000182">
    <property type="entry name" value="GNAT_dom"/>
</dbReference>
<sequence length="159" mass="18658">MTAALDFRPINLQRDFDACRSFRKDSWICSFQTSEGFDQAIQGYRERIAERQTHPLWFYEHVWLNETLIGQLEYRAFSREDGVGYVHLFYLIEQYRHQGLGSTLQRHVSANLKAASCHSAVLSVSRTNTPALKHYAKHGWQFMAPNPKHPMTDFYRKCL</sequence>
<gene>
    <name evidence="2" type="ORF">MED297_06424</name>
</gene>
<evidence type="ECO:0000259" key="1">
    <source>
        <dbReference type="PROSITE" id="PS51186"/>
    </source>
</evidence>
<reference evidence="2 3" key="1">
    <citation type="submission" date="2006-02" db="EMBL/GenBank/DDBJ databases">
        <authorList>
            <person name="Pinhassi J."/>
            <person name="Pedros-Alio C."/>
            <person name="Ferriera S."/>
            <person name="Johnson J."/>
            <person name="Kravitz S."/>
            <person name="Halpern A."/>
            <person name="Remington K."/>
            <person name="Beeson K."/>
            <person name="Tran B."/>
            <person name="Rogers Y.-H."/>
            <person name="Friedman R."/>
            <person name="Venter J.C."/>
        </authorList>
    </citation>
    <scope>NUCLEOTIDE SEQUENCE [LARGE SCALE GENOMIC DNA]</scope>
    <source>
        <strain evidence="2 3">MED297</strain>
    </source>
</reference>
<dbReference type="AlphaFoldDB" id="A4BJL3"/>
<dbReference type="GO" id="GO:0016747">
    <property type="term" value="F:acyltransferase activity, transferring groups other than amino-acyl groups"/>
    <property type="evidence" value="ECO:0007669"/>
    <property type="project" value="InterPro"/>
</dbReference>
<dbReference type="Pfam" id="PF00583">
    <property type="entry name" value="Acetyltransf_1"/>
    <property type="match status" value="1"/>
</dbReference>
<keyword evidence="3" id="KW-1185">Reference proteome</keyword>
<evidence type="ECO:0000313" key="3">
    <source>
        <dbReference type="Proteomes" id="UP000005953"/>
    </source>
</evidence>
<feature type="domain" description="N-acetyltransferase" evidence="1">
    <location>
        <begin position="5"/>
        <end position="159"/>
    </location>
</feature>
<keyword evidence="2" id="KW-0808">Transferase</keyword>
<dbReference type="RefSeq" id="WP_008048570.1">
    <property type="nucleotide sequence ID" value="NZ_CH724155.1"/>
</dbReference>
<name>A4BJL3_9GAMM</name>
<dbReference type="HOGENOM" id="CLU_116669_0_0_6"/>
<dbReference type="Proteomes" id="UP000005953">
    <property type="component" value="Unassembled WGS sequence"/>
</dbReference>
<dbReference type="OrthoDB" id="1821130at2"/>
<dbReference type="SUPFAM" id="SSF55729">
    <property type="entry name" value="Acyl-CoA N-acyltransferases (Nat)"/>
    <property type="match status" value="1"/>
</dbReference>
<dbReference type="EMBL" id="AAOE01000035">
    <property type="protein sequence ID" value="EAR07653.1"/>
    <property type="molecule type" value="Genomic_DNA"/>
</dbReference>
<protein>
    <submittedName>
        <fullName evidence="2">Putative acetyltransferase</fullName>
    </submittedName>
</protein>